<keyword evidence="5" id="KW-1185">Reference proteome</keyword>
<sequence length="198" mass="21125">MAAHHQLAFTVARTSAAAQQARHHVVAEIRSWGIRLDAEALAGIELAAGELITNAVRHTASGPVTVSVYQEGPVLVVEVHDATKALPRPEPLSGSAESGRGLYLVSVLADRHGADLTATGKRCWAEFDLPRSAGDRPTDQDSRRDRRLPHDHAGDVADRAVTRVRTPAAGAPSHTRTRARRRTVAPAAGRPFAGQPID</sequence>
<dbReference type="SUPFAM" id="SSF55874">
    <property type="entry name" value="ATPase domain of HSP90 chaperone/DNA topoisomerase II/histidine kinase"/>
    <property type="match status" value="1"/>
</dbReference>
<keyword evidence="1" id="KW-0808">Transferase</keyword>
<feature type="domain" description="Histidine kinase/HSP90-like ATPase" evidence="3">
    <location>
        <begin position="39"/>
        <end position="133"/>
    </location>
</feature>
<gene>
    <name evidence="4" type="ORF">Sxan_39070</name>
</gene>
<protein>
    <recommendedName>
        <fullName evidence="3">Histidine kinase/HSP90-like ATPase domain-containing protein</fullName>
    </recommendedName>
</protein>
<comment type="caution">
    <text evidence="4">The sequence shown here is derived from an EMBL/GenBank/DDBJ whole genome shotgun (WGS) entry which is preliminary data.</text>
</comment>
<dbReference type="SMART" id="SM00387">
    <property type="entry name" value="HATPase_c"/>
    <property type="match status" value="1"/>
</dbReference>
<dbReference type="AlphaFoldDB" id="A0A919H4I4"/>
<accession>A0A919H4I4</accession>
<dbReference type="InterPro" id="IPR050267">
    <property type="entry name" value="Anti-sigma-factor_SerPK"/>
</dbReference>
<dbReference type="Proteomes" id="UP000600026">
    <property type="component" value="Unassembled WGS sequence"/>
</dbReference>
<feature type="region of interest" description="Disordered" evidence="2">
    <location>
        <begin position="129"/>
        <end position="198"/>
    </location>
</feature>
<organism evidence="4 5">
    <name type="scientific">Streptomyces xanthophaeus</name>
    <dbReference type="NCBI Taxonomy" id="67385"/>
    <lineage>
        <taxon>Bacteria</taxon>
        <taxon>Bacillati</taxon>
        <taxon>Actinomycetota</taxon>
        <taxon>Actinomycetes</taxon>
        <taxon>Kitasatosporales</taxon>
        <taxon>Streptomycetaceae</taxon>
        <taxon>Streptomyces</taxon>
    </lineage>
</organism>
<evidence type="ECO:0000256" key="1">
    <source>
        <dbReference type="ARBA" id="ARBA00022527"/>
    </source>
</evidence>
<keyword evidence="1" id="KW-0723">Serine/threonine-protein kinase</keyword>
<dbReference type="RefSeq" id="WP_078904890.1">
    <property type="nucleotide sequence ID" value="NZ_BNEE01000006.1"/>
</dbReference>
<proteinExistence type="predicted"/>
<evidence type="ECO:0000256" key="2">
    <source>
        <dbReference type="SAM" id="MobiDB-lite"/>
    </source>
</evidence>
<reference evidence="4" key="1">
    <citation type="submission" date="2020-09" db="EMBL/GenBank/DDBJ databases">
        <title>Whole genome shotgun sequence of Streptomyces xanthophaeus NBRC 12829.</title>
        <authorList>
            <person name="Komaki H."/>
            <person name="Tamura T."/>
        </authorList>
    </citation>
    <scope>NUCLEOTIDE SEQUENCE</scope>
    <source>
        <strain evidence="4">NBRC 12829</strain>
    </source>
</reference>
<feature type="compositionally biased region" description="Basic and acidic residues" evidence="2">
    <location>
        <begin position="129"/>
        <end position="161"/>
    </location>
</feature>
<dbReference type="GO" id="GO:0004674">
    <property type="term" value="F:protein serine/threonine kinase activity"/>
    <property type="evidence" value="ECO:0007669"/>
    <property type="project" value="UniProtKB-KW"/>
</dbReference>
<dbReference type="InterPro" id="IPR036890">
    <property type="entry name" value="HATPase_C_sf"/>
</dbReference>
<dbReference type="OrthoDB" id="4320214at2"/>
<evidence type="ECO:0000313" key="4">
    <source>
        <dbReference type="EMBL" id="GHI86543.1"/>
    </source>
</evidence>
<evidence type="ECO:0000313" key="5">
    <source>
        <dbReference type="Proteomes" id="UP000600026"/>
    </source>
</evidence>
<dbReference type="EMBL" id="BNEE01000006">
    <property type="protein sequence ID" value="GHI86543.1"/>
    <property type="molecule type" value="Genomic_DNA"/>
</dbReference>
<dbReference type="Pfam" id="PF13581">
    <property type="entry name" value="HATPase_c_2"/>
    <property type="match status" value="1"/>
</dbReference>
<dbReference type="InterPro" id="IPR003594">
    <property type="entry name" value="HATPase_dom"/>
</dbReference>
<dbReference type="Gene3D" id="3.30.565.10">
    <property type="entry name" value="Histidine kinase-like ATPase, C-terminal domain"/>
    <property type="match status" value="1"/>
</dbReference>
<evidence type="ECO:0000259" key="3">
    <source>
        <dbReference type="SMART" id="SM00387"/>
    </source>
</evidence>
<name>A0A919H4I4_9ACTN</name>
<dbReference type="PANTHER" id="PTHR35526:SF3">
    <property type="entry name" value="ANTI-SIGMA-F FACTOR RSBW"/>
    <property type="match status" value="1"/>
</dbReference>
<dbReference type="CDD" id="cd16936">
    <property type="entry name" value="HATPase_RsbW-like"/>
    <property type="match status" value="1"/>
</dbReference>
<keyword evidence="1" id="KW-0418">Kinase</keyword>
<dbReference type="PANTHER" id="PTHR35526">
    <property type="entry name" value="ANTI-SIGMA-F FACTOR RSBW-RELATED"/>
    <property type="match status" value="1"/>
</dbReference>